<keyword evidence="3 7" id="KW-0812">Transmembrane</keyword>
<dbReference type="PANTHER" id="PTHR10057:SF0">
    <property type="entry name" value="TRANSLOCATOR PROTEIN"/>
    <property type="match status" value="1"/>
</dbReference>
<dbReference type="GO" id="GO:0016020">
    <property type="term" value="C:membrane"/>
    <property type="evidence" value="ECO:0007669"/>
    <property type="project" value="UniProtKB-SubCell"/>
</dbReference>
<accession>A0A368QAZ6</accession>
<evidence type="ECO:0000256" key="6">
    <source>
        <dbReference type="SAM" id="MobiDB-lite"/>
    </source>
</evidence>
<dbReference type="PROSITE" id="PS00369">
    <property type="entry name" value="PTS_HPR_HIS"/>
    <property type="match status" value="1"/>
</dbReference>
<dbReference type="EMBL" id="CM003530">
    <property type="protein sequence ID" value="RCV15167.1"/>
    <property type="molecule type" value="Genomic_DNA"/>
</dbReference>
<evidence type="ECO:0000256" key="5">
    <source>
        <dbReference type="ARBA" id="ARBA00023136"/>
    </source>
</evidence>
<dbReference type="STRING" id="4555.A0A368QAZ6"/>
<name>A0A368QAZ6_SETIT</name>
<comment type="subcellular location">
    <subcellularLocation>
        <location evidence="1">Membrane</location>
        <topology evidence="1">Multi-pass membrane protein</topology>
    </subcellularLocation>
</comment>
<dbReference type="Gene3D" id="1.20.1260.100">
    <property type="entry name" value="TspO/MBR protein"/>
    <property type="match status" value="1"/>
</dbReference>
<sequence>MAAAAQEGLTHRVAARDDDARNAAVAGGAPTSRDPSSRKPGARRGLRSLAAAVSLSAGLAALSFFLSTGSAAHRAAPASTVAIVRAGSVASEAVLAVAAWMTWAEGGLHARPAATLLPYAARLACALAWAPLVLGHGAVLAGLACCAAMAAGAAACARGFGAVNPVAGDLAKPAVAWAVLLAVVNYKML</sequence>
<dbReference type="InterPro" id="IPR001020">
    <property type="entry name" value="PTS_HPr_His_P_site"/>
</dbReference>
<organism evidence="8">
    <name type="scientific">Setaria italica</name>
    <name type="common">Foxtail millet</name>
    <name type="synonym">Panicum italicum</name>
    <dbReference type="NCBI Taxonomy" id="4555"/>
    <lineage>
        <taxon>Eukaryota</taxon>
        <taxon>Viridiplantae</taxon>
        <taxon>Streptophyta</taxon>
        <taxon>Embryophyta</taxon>
        <taxon>Tracheophyta</taxon>
        <taxon>Spermatophyta</taxon>
        <taxon>Magnoliopsida</taxon>
        <taxon>Liliopsida</taxon>
        <taxon>Poales</taxon>
        <taxon>Poaceae</taxon>
        <taxon>PACMAD clade</taxon>
        <taxon>Panicoideae</taxon>
        <taxon>Panicodae</taxon>
        <taxon>Paniceae</taxon>
        <taxon>Cenchrinae</taxon>
        <taxon>Setaria</taxon>
    </lineage>
</organism>
<evidence type="ECO:0000256" key="1">
    <source>
        <dbReference type="ARBA" id="ARBA00004141"/>
    </source>
</evidence>
<keyword evidence="5 7" id="KW-0472">Membrane</keyword>
<evidence type="ECO:0000256" key="7">
    <source>
        <dbReference type="SAM" id="Phobius"/>
    </source>
</evidence>
<evidence type="ECO:0000256" key="2">
    <source>
        <dbReference type="ARBA" id="ARBA00007524"/>
    </source>
</evidence>
<evidence type="ECO:0000256" key="3">
    <source>
        <dbReference type="ARBA" id="ARBA00022692"/>
    </source>
</evidence>
<feature type="region of interest" description="Disordered" evidence="6">
    <location>
        <begin position="1"/>
        <end position="42"/>
    </location>
</feature>
<evidence type="ECO:0000256" key="4">
    <source>
        <dbReference type="ARBA" id="ARBA00022989"/>
    </source>
</evidence>
<dbReference type="KEGG" id="sita:101761737"/>
<comment type="similarity">
    <text evidence="2">Belongs to the TspO/BZRP family.</text>
</comment>
<keyword evidence="4 7" id="KW-1133">Transmembrane helix</keyword>
<proteinExistence type="inferred from homology"/>
<evidence type="ECO:0000313" key="8">
    <source>
        <dbReference type="EMBL" id="RCV15167.1"/>
    </source>
</evidence>
<dbReference type="AlphaFoldDB" id="A0A368QAZ6"/>
<gene>
    <name evidence="8" type="ORF">SETIT_3G036400v2</name>
</gene>
<feature type="transmembrane region" description="Helical" evidence="7">
    <location>
        <begin position="78"/>
        <end position="101"/>
    </location>
</feature>
<protein>
    <submittedName>
        <fullName evidence="8">Uncharacterized protein</fullName>
    </submittedName>
</protein>
<dbReference type="Pfam" id="PF03073">
    <property type="entry name" value="TspO_MBR"/>
    <property type="match status" value="1"/>
</dbReference>
<dbReference type="GO" id="GO:0033013">
    <property type="term" value="P:tetrapyrrole metabolic process"/>
    <property type="evidence" value="ECO:0007669"/>
    <property type="project" value="UniProtKB-ARBA"/>
</dbReference>
<dbReference type="InterPro" id="IPR038330">
    <property type="entry name" value="TspO/MBR-related_sf"/>
</dbReference>
<dbReference type="PANTHER" id="PTHR10057">
    <property type="entry name" value="PERIPHERAL-TYPE BENZODIAZEPINE RECEPTOR"/>
    <property type="match status" value="1"/>
</dbReference>
<feature type="transmembrane region" description="Helical" evidence="7">
    <location>
        <begin position="113"/>
        <end position="132"/>
    </location>
</feature>
<reference evidence="8" key="1">
    <citation type="journal article" date="2012" name="Nat. Biotechnol.">
        <title>Reference genome sequence of the model plant Setaria.</title>
        <authorList>
            <person name="Bennetzen J.L."/>
            <person name="Schmutz J."/>
            <person name="Wang H."/>
            <person name="Percifield R."/>
            <person name="Hawkins J."/>
            <person name="Pontaroli A.C."/>
            <person name="Estep M."/>
            <person name="Feng L."/>
            <person name="Vaughn J.N."/>
            <person name="Grimwood J."/>
            <person name="Jenkins J."/>
            <person name="Barry K."/>
            <person name="Lindquist E."/>
            <person name="Hellsten U."/>
            <person name="Deshpande S."/>
            <person name="Wang X."/>
            <person name="Wu X."/>
            <person name="Mitros T."/>
            <person name="Triplett J."/>
            <person name="Yang X."/>
            <person name="Ye C.Y."/>
            <person name="Mauro-Herrera M."/>
            <person name="Wang L."/>
            <person name="Li P."/>
            <person name="Sharma M."/>
            <person name="Sharma R."/>
            <person name="Ronald P.C."/>
            <person name="Panaud O."/>
            <person name="Kellogg E.A."/>
            <person name="Brutnell T.P."/>
            <person name="Doust A.N."/>
            <person name="Tuskan G.A."/>
            <person name="Rokhsar D."/>
            <person name="Devos K.M."/>
        </authorList>
    </citation>
    <scope>NUCLEOTIDE SEQUENCE [LARGE SCALE GENOMIC DNA]</scope>
    <source>
        <strain evidence="8">Yugu1</strain>
    </source>
</reference>
<dbReference type="InterPro" id="IPR004307">
    <property type="entry name" value="TspO_MBR"/>
</dbReference>
<reference evidence="8" key="2">
    <citation type="submission" date="2015-07" db="EMBL/GenBank/DDBJ databases">
        <authorList>
            <person name="Noorani M."/>
        </authorList>
    </citation>
    <scope>NUCLEOTIDE SEQUENCE</scope>
    <source>
        <strain evidence="8">Yugu1</strain>
    </source>
</reference>
<feature type="transmembrane region" description="Helical" evidence="7">
    <location>
        <begin position="46"/>
        <end position="66"/>
    </location>
</feature>